<dbReference type="SUPFAM" id="SSF50156">
    <property type="entry name" value="PDZ domain-like"/>
    <property type="match status" value="1"/>
</dbReference>
<feature type="compositionally biased region" description="Polar residues" evidence="2">
    <location>
        <begin position="62"/>
        <end position="76"/>
    </location>
</feature>
<organism evidence="3 4">
    <name type="scientific">Cloeon dipterum</name>
    <dbReference type="NCBI Taxonomy" id="197152"/>
    <lineage>
        <taxon>Eukaryota</taxon>
        <taxon>Metazoa</taxon>
        <taxon>Ecdysozoa</taxon>
        <taxon>Arthropoda</taxon>
        <taxon>Hexapoda</taxon>
        <taxon>Insecta</taxon>
        <taxon>Pterygota</taxon>
        <taxon>Palaeoptera</taxon>
        <taxon>Ephemeroptera</taxon>
        <taxon>Pisciforma</taxon>
        <taxon>Baetidae</taxon>
        <taxon>Cloeon</taxon>
    </lineage>
</organism>
<proteinExistence type="predicted"/>
<dbReference type="OrthoDB" id="449487at2759"/>
<feature type="compositionally biased region" description="Basic and acidic residues" evidence="2">
    <location>
        <begin position="523"/>
        <end position="553"/>
    </location>
</feature>
<feature type="region of interest" description="Disordered" evidence="2">
    <location>
        <begin position="583"/>
        <end position="603"/>
    </location>
</feature>
<feature type="coiled-coil region" evidence="1">
    <location>
        <begin position="232"/>
        <end position="259"/>
    </location>
</feature>
<sequence>MPTSEDAPLPSQHYLSDMEILSAPSPTKLSEGGHMRRRYKTHRLSKKRSVHDYSKYTDDGAESTTDTPQWSSLQNNSLTKQRSVSLTTLNNSLGQLTAASSSALLQPRMAQLETLEAKMASIEVSLSSTCLSPTATGVRRTKRMAPSPTPRSAPSPVSTLSVRSTPAQPTRIEIISSPISESDSPRNVISDKENVIQSLKSKLNSSSICSPSKGINLRIEGKCVTPVSPTERKVLENRVAKLKQEIESKRTAVKNLKSTLDQLDITDNIDVRIRQAEVEFQLGREELALLSLTEELRNLTTRLDIGTLIHSQPAVSPPQTTHHMTLFGIVSAAIPNPLSMHAVLLPISLLYDPCNPVFGISDRLIPPGVASVEWAKDEECGLKPNDRIIEANGQLLSRMKQDSLKNLLNSTSLTQLRLVVIRSHPISHKQQEEHSYESAEYLEKTKKAGSDRSKLLELENLKAENLRLSHRIFYLEEQVADLISSDEQVKTPSAQQQQQPVYRAKGEVHVFQKGSHTAIVSHAKQDKTGPRSRWQEESEYSDSRSTRSLDVNKYKPAPPKKPQRLSLLRATSLQQGIDTSEVVAPRKPSKRPHKNVVAIRPDPQPHWTKQEHVLPASAQYHNQHVPEIDARENWC</sequence>
<dbReference type="EMBL" id="CADEPI010000002">
    <property type="protein sequence ID" value="CAB3359840.1"/>
    <property type="molecule type" value="Genomic_DNA"/>
</dbReference>
<protein>
    <recommendedName>
        <fullName evidence="5">PDZ domain-containing protein</fullName>
    </recommendedName>
</protein>
<comment type="caution">
    <text evidence="3">The sequence shown here is derived from an EMBL/GenBank/DDBJ whole genome shotgun (WGS) entry which is preliminary data.</text>
</comment>
<accession>A0A8S1BVH9</accession>
<evidence type="ECO:0000256" key="1">
    <source>
        <dbReference type="SAM" id="Coils"/>
    </source>
</evidence>
<feature type="region of interest" description="Disordered" evidence="2">
    <location>
        <begin position="1"/>
        <end position="76"/>
    </location>
</feature>
<evidence type="ECO:0000256" key="2">
    <source>
        <dbReference type="SAM" id="MobiDB-lite"/>
    </source>
</evidence>
<dbReference type="Gene3D" id="2.30.42.10">
    <property type="match status" value="1"/>
</dbReference>
<reference evidence="3 4" key="1">
    <citation type="submission" date="2020-04" db="EMBL/GenBank/DDBJ databases">
        <authorList>
            <person name="Alioto T."/>
            <person name="Alioto T."/>
            <person name="Gomez Garrido J."/>
        </authorList>
    </citation>
    <scope>NUCLEOTIDE SEQUENCE [LARGE SCALE GENOMIC DNA]</scope>
</reference>
<dbReference type="AlphaFoldDB" id="A0A8S1BVH9"/>
<evidence type="ECO:0000313" key="4">
    <source>
        <dbReference type="Proteomes" id="UP000494165"/>
    </source>
</evidence>
<dbReference type="Proteomes" id="UP000494165">
    <property type="component" value="Unassembled WGS sequence"/>
</dbReference>
<feature type="compositionally biased region" description="Basic residues" evidence="2">
    <location>
        <begin position="35"/>
        <end position="49"/>
    </location>
</feature>
<feature type="region of interest" description="Disordered" evidence="2">
    <location>
        <begin position="516"/>
        <end position="566"/>
    </location>
</feature>
<evidence type="ECO:0008006" key="5">
    <source>
        <dbReference type="Google" id="ProtNLM"/>
    </source>
</evidence>
<feature type="region of interest" description="Disordered" evidence="2">
    <location>
        <begin position="136"/>
        <end position="167"/>
    </location>
</feature>
<name>A0A8S1BVH9_9INSE</name>
<gene>
    <name evidence="3" type="ORF">CLODIP_2_CD07949</name>
</gene>
<keyword evidence="4" id="KW-1185">Reference proteome</keyword>
<evidence type="ECO:0000313" key="3">
    <source>
        <dbReference type="EMBL" id="CAB3359840.1"/>
    </source>
</evidence>
<keyword evidence="1" id="KW-0175">Coiled coil</keyword>
<dbReference type="InterPro" id="IPR036034">
    <property type="entry name" value="PDZ_sf"/>
</dbReference>